<keyword evidence="1" id="KW-0378">Hydrolase</keyword>
<dbReference type="InterPro" id="IPR049163">
    <property type="entry name" value="Pif1-like_2B_dom"/>
</dbReference>
<evidence type="ECO:0000256" key="1">
    <source>
        <dbReference type="RuleBase" id="RU363044"/>
    </source>
</evidence>
<dbReference type="GO" id="GO:0000723">
    <property type="term" value="P:telomere maintenance"/>
    <property type="evidence" value="ECO:0007669"/>
    <property type="project" value="InterPro"/>
</dbReference>
<dbReference type="GO" id="GO:0016887">
    <property type="term" value="F:ATP hydrolysis activity"/>
    <property type="evidence" value="ECO:0007669"/>
    <property type="project" value="RHEA"/>
</dbReference>
<dbReference type="InParanoid" id="E3NIL2"/>
<dbReference type="InterPro" id="IPR027417">
    <property type="entry name" value="P-loop_NTPase"/>
</dbReference>
<keyword evidence="7" id="KW-1185">Reference proteome</keyword>
<evidence type="ECO:0000259" key="5">
    <source>
        <dbReference type="Pfam" id="PF21530"/>
    </source>
</evidence>
<dbReference type="Pfam" id="PF21530">
    <property type="entry name" value="Pif1_2B_dom"/>
    <property type="match status" value="1"/>
</dbReference>
<gene>
    <name evidence="6" type="ORF">CRE_11505</name>
</gene>
<feature type="region of interest" description="Disordered" evidence="2">
    <location>
        <begin position="119"/>
        <end position="155"/>
    </location>
</feature>
<comment type="similarity">
    <text evidence="1">Belongs to the helicase family.</text>
</comment>
<dbReference type="EC" id="5.6.2.3" evidence="1"/>
<feature type="compositionally biased region" description="Acidic residues" evidence="2">
    <location>
        <begin position="143"/>
        <end position="155"/>
    </location>
</feature>
<dbReference type="STRING" id="31234.E3NIL2"/>
<reference evidence="6" key="1">
    <citation type="submission" date="2007-07" db="EMBL/GenBank/DDBJ databases">
        <title>PCAP assembly of the Caenorhabditis remanei genome.</title>
        <authorList>
            <consortium name="The Caenorhabditis remanei Sequencing Consortium"/>
            <person name="Wilson R.K."/>
        </authorList>
    </citation>
    <scope>NUCLEOTIDE SEQUENCE [LARGE SCALE GENOMIC DNA]</scope>
    <source>
        <strain evidence="6">PB4641</strain>
    </source>
</reference>
<feature type="domain" description="DNA helicase Pif1-like 2B" evidence="5">
    <location>
        <begin position="1217"/>
        <end position="1255"/>
    </location>
</feature>
<sequence length="1421" mass="162688">MDVRQDQDVEDGFDWDEEEYDPENLDNQQILDQGLLEDEQEFPVDDEIGQQNNITMKQRKGEMYPVIDKDLRTIDIPIVSGNPFGPDSDSEEEPLIDRYRGTDNYDDYVPQELDNVDMDREREVELEEDRLKEREESVRGTREEEDEGEEDENEELELDAVCYGDEHDAEPLALARKNDGVLVKNIGQRLNVSRAEHANFLFQDREEIPNRYQGESRTLGQLVVIDYGARMIEGRMNALLVHRSEFHRFAGRSQVFKFQEQMVNEKFNGVRKLGQLATLPSSVPGTVKYQRELVMTGVTLANKLGKPHLFITYTGNPKWPEIQRETKLRGVNWTDIPTFVNTVFWTRFEIFIEEELLGPKKKISAQGGKIVREGGNFGVVRWFIYSVEFQQRGMPHVHLIVCLEKPITTAAEVDDIISAEVPEMPKRNDPEYEEKLRYYNLVKDMMVHFPCENDPTAYCREGAKLHWKQCVKSFPKKMSDFTVLTDNQYPDYKRTNTNKFVLYRKGKAYVAGSEYVVSHNKPSLMKHECHINVEVITTLHTLKYIFKYLFKGPDRMLLEVCENMEKGNPDKTAMTLRGNVFAPANLPEGKLRARQRQADKMMDAAGVTIPKDKRLSMNECTAVLDMAAMTANEAAWKLASRPMHGCSHIVFKGYVHEENNELLYFKRGLSAASAKKLLEKKVAGQMAAWFNENKNPKKLKNGMMTTDLTLPEMFRFYMFSMKTQKFILRKRDLSGKIFGRIQAPQPRNLELTAVRLLAHHVCGPTSWQDLRTYKNVVYPTCLQAARARRLMNGEQEWNDLLTEIAGYESPIESRRMFASILLHCAPANPKDLWDSHWETLVSNKTSWSESQKKAHALRHINFLLQRHGMNLDQFELEGDYKKDDLPLIDPAEDFDNPDFVNLSRNEHESKGRTLYRDLNTEQKNFVDRVLEMDDETDVPRMVFVGGAGGTGKTYCYNTIYHVLMARGKQVGTVSHSGIAASLLPNGCTAHRKFSIPLEVCDRMNCSIDLISAEATALRALSAVIWDEVCMSDRRIVSAVDNLFQELHESTLPFGGVLFIMGGDWRQILPIVQGVRDQGVIEYTLKNWVDNWNQVEKFHLTINQRAIDDPDYARLILEIGDGSNYVHEKRQMVSIPDKLILTGTDTDLVDWVFPDVNTYKLVESSAVLTVDNRTALRINEYILDKLNGELREFVSIDTADKDNALNVDPAIFATETPAGMPPHRLRLKVGAQIVLLRNLSVEAGLCNGTRLTIVSFGEDVSFFYNLLPPEHRPETADGLLASNLDESLWKRRKVLWIPPPTVPNSFGVRLYDQQEPGTNVDKMWTASAFSSLLAWTVVCCNVESKEERRLPNVALHERDSRRQLHPWRDSCAKRGLSRGSAAGKLKIRCWESRYNNIGTSDDLALGSFGTLHLACIIDWFMF</sequence>
<evidence type="ECO:0000256" key="2">
    <source>
        <dbReference type="SAM" id="MobiDB-lite"/>
    </source>
</evidence>
<dbReference type="HOGENOM" id="CLU_255524_0_0_1"/>
<dbReference type="PANTHER" id="PTHR10492">
    <property type="match status" value="1"/>
</dbReference>
<dbReference type="eggNOG" id="KOG0987">
    <property type="taxonomic scope" value="Eukaryota"/>
</dbReference>
<keyword evidence="1" id="KW-0347">Helicase</keyword>
<feature type="region of interest" description="Disordered" evidence="2">
    <location>
        <begin position="1"/>
        <end position="23"/>
    </location>
</feature>
<dbReference type="SUPFAM" id="SSF52540">
    <property type="entry name" value="P-loop containing nucleoside triphosphate hydrolases"/>
    <property type="match status" value="2"/>
</dbReference>
<comment type="cofactor">
    <cofactor evidence="1">
        <name>Mg(2+)</name>
        <dbReference type="ChEBI" id="CHEBI:18420"/>
    </cofactor>
</comment>
<dbReference type="GO" id="GO:0005524">
    <property type="term" value="F:ATP binding"/>
    <property type="evidence" value="ECO:0007669"/>
    <property type="project" value="UniProtKB-KW"/>
</dbReference>
<evidence type="ECO:0000259" key="3">
    <source>
        <dbReference type="Pfam" id="PF05970"/>
    </source>
</evidence>
<proteinExistence type="inferred from homology"/>
<dbReference type="OrthoDB" id="5864836at2759"/>
<dbReference type="GO" id="GO:0006281">
    <property type="term" value="P:DNA repair"/>
    <property type="evidence" value="ECO:0007669"/>
    <property type="project" value="UniProtKB-KW"/>
</dbReference>
<feature type="compositionally biased region" description="Acidic residues" evidence="2">
    <location>
        <begin position="8"/>
        <end position="23"/>
    </location>
</feature>
<dbReference type="Pfam" id="PF14214">
    <property type="entry name" value="Helitron_like_N"/>
    <property type="match status" value="1"/>
</dbReference>
<dbReference type="Pfam" id="PF05970">
    <property type="entry name" value="PIF1"/>
    <property type="match status" value="1"/>
</dbReference>
<keyword evidence="1" id="KW-0234">DNA repair</keyword>
<dbReference type="InterPro" id="IPR025476">
    <property type="entry name" value="Helitron_helicase-like"/>
</dbReference>
<dbReference type="Proteomes" id="UP000008281">
    <property type="component" value="Unassembled WGS sequence"/>
</dbReference>
<dbReference type="InterPro" id="IPR010285">
    <property type="entry name" value="DNA_helicase_pif1-like_DEAD"/>
</dbReference>
<evidence type="ECO:0000259" key="4">
    <source>
        <dbReference type="Pfam" id="PF14214"/>
    </source>
</evidence>
<dbReference type="Gene3D" id="3.40.50.300">
    <property type="entry name" value="P-loop containing nucleotide triphosphate hydrolases"/>
    <property type="match status" value="1"/>
</dbReference>
<feature type="domain" description="DNA helicase Pif1-like DEAD-box helicase" evidence="3">
    <location>
        <begin position="918"/>
        <end position="1122"/>
    </location>
</feature>
<dbReference type="PANTHER" id="PTHR10492:SF57">
    <property type="entry name" value="ATP-DEPENDENT DNA HELICASE"/>
    <property type="match status" value="1"/>
</dbReference>
<dbReference type="GO" id="GO:0006310">
    <property type="term" value="P:DNA recombination"/>
    <property type="evidence" value="ECO:0007669"/>
    <property type="project" value="UniProtKB-KW"/>
</dbReference>
<comment type="catalytic activity">
    <reaction evidence="1">
        <text>ATP + H2O = ADP + phosphate + H(+)</text>
        <dbReference type="Rhea" id="RHEA:13065"/>
        <dbReference type="ChEBI" id="CHEBI:15377"/>
        <dbReference type="ChEBI" id="CHEBI:15378"/>
        <dbReference type="ChEBI" id="CHEBI:30616"/>
        <dbReference type="ChEBI" id="CHEBI:43474"/>
        <dbReference type="ChEBI" id="CHEBI:456216"/>
        <dbReference type="EC" id="5.6.2.3"/>
    </reaction>
</comment>
<name>E3NIL2_CAERE</name>
<dbReference type="EMBL" id="DS268705">
    <property type="protein sequence ID" value="EFO99048.1"/>
    <property type="molecule type" value="Genomic_DNA"/>
</dbReference>
<keyword evidence="1" id="KW-0067">ATP-binding</keyword>
<feature type="compositionally biased region" description="Basic and acidic residues" evidence="2">
    <location>
        <begin position="119"/>
        <end position="142"/>
    </location>
</feature>
<keyword evidence="1" id="KW-0227">DNA damage</keyword>
<evidence type="ECO:0000313" key="6">
    <source>
        <dbReference type="EMBL" id="EFO99048.1"/>
    </source>
</evidence>
<accession>E3NIL2</accession>
<feature type="domain" description="Helitron helicase-like" evidence="4">
    <location>
        <begin position="197"/>
        <end position="401"/>
    </location>
</feature>
<organism evidence="7">
    <name type="scientific">Caenorhabditis remanei</name>
    <name type="common">Caenorhabditis vulgaris</name>
    <dbReference type="NCBI Taxonomy" id="31234"/>
    <lineage>
        <taxon>Eukaryota</taxon>
        <taxon>Metazoa</taxon>
        <taxon>Ecdysozoa</taxon>
        <taxon>Nematoda</taxon>
        <taxon>Chromadorea</taxon>
        <taxon>Rhabditida</taxon>
        <taxon>Rhabditina</taxon>
        <taxon>Rhabditomorpha</taxon>
        <taxon>Rhabditoidea</taxon>
        <taxon>Rhabditidae</taxon>
        <taxon>Peloderinae</taxon>
        <taxon>Caenorhabditis</taxon>
    </lineage>
</organism>
<protein>
    <recommendedName>
        <fullName evidence="1">ATP-dependent DNA helicase</fullName>
        <ecNumber evidence="1">5.6.2.3</ecNumber>
    </recommendedName>
</protein>
<evidence type="ECO:0000313" key="7">
    <source>
        <dbReference type="Proteomes" id="UP000008281"/>
    </source>
</evidence>
<keyword evidence="1" id="KW-0547">Nucleotide-binding</keyword>
<keyword evidence="1" id="KW-0233">DNA recombination</keyword>
<dbReference type="GO" id="GO:0043139">
    <property type="term" value="F:5'-3' DNA helicase activity"/>
    <property type="evidence" value="ECO:0007669"/>
    <property type="project" value="UniProtKB-EC"/>
</dbReference>